<keyword evidence="2" id="KW-0408">Iron</keyword>
<dbReference type="InterPro" id="IPR006638">
    <property type="entry name" value="Elp3/MiaA/NifB-like_rSAM"/>
</dbReference>
<proteinExistence type="inferred from homology"/>
<dbReference type="CDD" id="cd01335">
    <property type="entry name" value="Radical_SAM"/>
    <property type="match status" value="1"/>
</dbReference>
<dbReference type="KEGG" id="knv:Pan216_40160"/>
<dbReference type="InterPro" id="IPR004559">
    <property type="entry name" value="HemW-like"/>
</dbReference>
<dbReference type="GO" id="GO:0004109">
    <property type="term" value="F:coproporphyrinogen oxidase activity"/>
    <property type="evidence" value="ECO:0007669"/>
    <property type="project" value="InterPro"/>
</dbReference>
<keyword evidence="2" id="KW-0963">Cytoplasm</keyword>
<dbReference type="GO" id="GO:0051539">
    <property type="term" value="F:4 iron, 4 sulfur cluster binding"/>
    <property type="evidence" value="ECO:0007669"/>
    <property type="project" value="UniProtKB-UniRule"/>
</dbReference>
<dbReference type="InterPro" id="IPR007197">
    <property type="entry name" value="rSAM"/>
</dbReference>
<dbReference type="SUPFAM" id="SSF102114">
    <property type="entry name" value="Radical SAM enzymes"/>
    <property type="match status" value="1"/>
</dbReference>
<sequence length="413" mass="46148">MIDMDQGIDNTTQASRPPAADSRDAATGATHFVPKAAYLHVPFCAHQCGYCDFASVTGRDDRRDDYLDALAAEMAAILDGPKSLRTIFIGGGTPTYLEPDQLDRLLELTNRWFPVQSLAEFTVEANPNTLTEAKVDVLARHGVNRVSLGAQSFEPRMLRALERDHDPESVGRAVGLLGDVGITNVSIDLIFGVPGQTLENWKSDLERAFTLPLRHLSAYGLTYEKGTKLWKERRLGIVQPVDEELERQMFDHVIDRTTAAGWDHYEVSNFAMPAPAEGEEAWRCEHNLIYWANAAYYGFGTGAAAYVDGERTLNTRELDAYIDRCSQGRSPISQRERLEPEPKARETLIVNLRRLDGVERTVFERQTGYSLDELTGERLPEFVSMGLLADDGERLRLTREGLPLADGILQTFL</sequence>
<dbReference type="GO" id="GO:0006779">
    <property type="term" value="P:porphyrin-containing compound biosynthetic process"/>
    <property type="evidence" value="ECO:0007669"/>
    <property type="project" value="InterPro"/>
</dbReference>
<evidence type="ECO:0000256" key="2">
    <source>
        <dbReference type="RuleBase" id="RU364116"/>
    </source>
</evidence>
<feature type="region of interest" description="Disordered" evidence="3">
    <location>
        <begin position="1"/>
        <end position="26"/>
    </location>
</feature>
<keyword evidence="2" id="KW-0143">Chaperone</keyword>
<dbReference type="PANTHER" id="PTHR13932:SF5">
    <property type="entry name" value="RADICAL S-ADENOSYL METHIONINE DOMAIN-CONTAINING PROTEIN 1, MITOCHONDRIAL"/>
    <property type="match status" value="1"/>
</dbReference>
<dbReference type="SFLD" id="SFLDF00288">
    <property type="entry name" value="HemN-like__clustered_with_nucl"/>
    <property type="match status" value="1"/>
</dbReference>
<dbReference type="AlphaFoldDB" id="A0A518B840"/>
<keyword evidence="5" id="KW-0560">Oxidoreductase</keyword>
<organism evidence="5 6">
    <name type="scientific">Kolteria novifilia</name>
    <dbReference type="NCBI Taxonomy" id="2527975"/>
    <lineage>
        <taxon>Bacteria</taxon>
        <taxon>Pseudomonadati</taxon>
        <taxon>Planctomycetota</taxon>
        <taxon>Planctomycetia</taxon>
        <taxon>Kolteriales</taxon>
        <taxon>Kolteriaceae</taxon>
        <taxon>Kolteria</taxon>
    </lineage>
</organism>
<dbReference type="InterPro" id="IPR023404">
    <property type="entry name" value="rSAM_horseshoe"/>
</dbReference>
<evidence type="ECO:0000259" key="4">
    <source>
        <dbReference type="PROSITE" id="PS51918"/>
    </source>
</evidence>
<keyword evidence="2" id="KW-0349">Heme</keyword>
<gene>
    <name evidence="5" type="ORF">Pan216_40160</name>
</gene>
<accession>A0A518B840</accession>
<dbReference type="PANTHER" id="PTHR13932">
    <property type="entry name" value="COPROPORPHYRINIGEN III OXIDASE"/>
    <property type="match status" value="1"/>
</dbReference>
<dbReference type="SMART" id="SM00729">
    <property type="entry name" value="Elp3"/>
    <property type="match status" value="1"/>
</dbReference>
<feature type="domain" description="Radical SAM core" evidence="4">
    <location>
        <begin position="29"/>
        <end position="260"/>
    </location>
</feature>
<dbReference type="SFLD" id="SFLDG01065">
    <property type="entry name" value="anaerobic_coproporphyrinogen-I"/>
    <property type="match status" value="1"/>
</dbReference>
<keyword evidence="2" id="KW-0004">4Fe-4S</keyword>
<dbReference type="Proteomes" id="UP000317093">
    <property type="component" value="Chromosome"/>
</dbReference>
<dbReference type="SFLD" id="SFLDG01082">
    <property type="entry name" value="B12-binding_domain_containing"/>
    <property type="match status" value="1"/>
</dbReference>
<dbReference type="SFLD" id="SFLDF00562">
    <property type="entry name" value="HemN-like__clustered_with_heat"/>
    <property type="match status" value="1"/>
</dbReference>
<keyword evidence="6" id="KW-1185">Reference proteome</keyword>
<comment type="subcellular location">
    <subcellularLocation>
        <location evidence="2">Cytoplasm</location>
    </subcellularLocation>
</comment>
<keyword evidence="2" id="KW-0479">Metal-binding</keyword>
<dbReference type="GO" id="GO:0046872">
    <property type="term" value="F:metal ion binding"/>
    <property type="evidence" value="ECO:0007669"/>
    <property type="project" value="UniProtKB-UniRule"/>
</dbReference>
<dbReference type="InterPro" id="IPR034505">
    <property type="entry name" value="Coproporphyrinogen-III_oxidase"/>
</dbReference>
<dbReference type="Pfam" id="PF06969">
    <property type="entry name" value="HemN_C"/>
    <property type="match status" value="1"/>
</dbReference>
<comment type="similarity">
    <text evidence="1">Belongs to the anaerobic coproporphyrinogen-III oxidase family. HemW subfamily.</text>
</comment>
<evidence type="ECO:0000256" key="3">
    <source>
        <dbReference type="SAM" id="MobiDB-lite"/>
    </source>
</evidence>
<dbReference type="EMBL" id="CP036279">
    <property type="protein sequence ID" value="QDU63141.1"/>
    <property type="molecule type" value="Genomic_DNA"/>
</dbReference>
<keyword evidence="2" id="KW-0411">Iron-sulfur</keyword>
<dbReference type="InterPro" id="IPR058240">
    <property type="entry name" value="rSAM_sf"/>
</dbReference>
<evidence type="ECO:0000256" key="1">
    <source>
        <dbReference type="ARBA" id="ARBA00006100"/>
    </source>
</evidence>
<protein>
    <recommendedName>
        <fullName evidence="2">Heme chaperone HemW</fullName>
    </recommendedName>
</protein>
<dbReference type="NCBIfam" id="TIGR00539">
    <property type="entry name" value="hemN_rel"/>
    <property type="match status" value="1"/>
</dbReference>
<keyword evidence="2" id="KW-0949">S-adenosyl-L-methionine</keyword>
<dbReference type="SFLD" id="SFLDS00029">
    <property type="entry name" value="Radical_SAM"/>
    <property type="match status" value="1"/>
</dbReference>
<comment type="function">
    <text evidence="2">Probably acts as a heme chaperone, transferring heme to an unknown acceptor. Binds one molecule of heme per monomer, possibly covalently. Binds 1 [4Fe-4S] cluster. The cluster is coordinated with 3 cysteines and an exchangeable S-adenosyl-L-methionine.</text>
</comment>
<dbReference type="PROSITE" id="PS51918">
    <property type="entry name" value="RADICAL_SAM"/>
    <property type="match status" value="1"/>
</dbReference>
<reference evidence="5 6" key="1">
    <citation type="submission" date="2019-02" db="EMBL/GenBank/DDBJ databases">
        <title>Deep-cultivation of Planctomycetes and their phenomic and genomic characterization uncovers novel biology.</title>
        <authorList>
            <person name="Wiegand S."/>
            <person name="Jogler M."/>
            <person name="Boedeker C."/>
            <person name="Pinto D."/>
            <person name="Vollmers J."/>
            <person name="Rivas-Marin E."/>
            <person name="Kohn T."/>
            <person name="Peeters S.H."/>
            <person name="Heuer A."/>
            <person name="Rast P."/>
            <person name="Oberbeckmann S."/>
            <person name="Bunk B."/>
            <person name="Jeske O."/>
            <person name="Meyerdierks A."/>
            <person name="Storesund J.E."/>
            <person name="Kallscheuer N."/>
            <person name="Luecker S."/>
            <person name="Lage O.M."/>
            <person name="Pohl T."/>
            <person name="Merkel B.J."/>
            <person name="Hornburger P."/>
            <person name="Mueller R.-W."/>
            <person name="Bruemmer F."/>
            <person name="Labrenz M."/>
            <person name="Spormann A.M."/>
            <person name="Op den Camp H."/>
            <person name="Overmann J."/>
            <person name="Amann R."/>
            <person name="Jetten M.S.M."/>
            <person name="Mascher T."/>
            <person name="Medema M.H."/>
            <person name="Devos D.P."/>
            <person name="Kaster A.-K."/>
            <person name="Ovreas L."/>
            <person name="Rohde M."/>
            <person name="Galperin M.Y."/>
            <person name="Jogler C."/>
        </authorList>
    </citation>
    <scope>NUCLEOTIDE SEQUENCE [LARGE SCALE GENOMIC DNA]</scope>
    <source>
        <strain evidence="5 6">Pan216</strain>
    </source>
</reference>
<dbReference type="Gene3D" id="3.80.30.20">
    <property type="entry name" value="tm_1862 like domain"/>
    <property type="match status" value="1"/>
</dbReference>
<evidence type="ECO:0000313" key="6">
    <source>
        <dbReference type="Proteomes" id="UP000317093"/>
    </source>
</evidence>
<dbReference type="InterPro" id="IPR010723">
    <property type="entry name" value="HemN_C"/>
</dbReference>
<evidence type="ECO:0000313" key="5">
    <source>
        <dbReference type="EMBL" id="QDU63141.1"/>
    </source>
</evidence>
<dbReference type="GO" id="GO:0005737">
    <property type="term" value="C:cytoplasm"/>
    <property type="evidence" value="ECO:0007669"/>
    <property type="project" value="UniProtKB-SubCell"/>
</dbReference>
<dbReference type="Pfam" id="PF04055">
    <property type="entry name" value="Radical_SAM"/>
    <property type="match status" value="1"/>
</dbReference>
<name>A0A518B840_9BACT</name>